<reference evidence="3 4" key="1">
    <citation type="submission" date="2024-05" db="EMBL/GenBank/DDBJ databases">
        <authorList>
            <person name="Wallberg A."/>
        </authorList>
    </citation>
    <scope>NUCLEOTIDE SEQUENCE [LARGE SCALE GENOMIC DNA]</scope>
</reference>
<dbReference type="PANTHER" id="PTHR46312:SF2">
    <property type="entry name" value="NUCLEOTIDE-BINDING OLIGOMERIZATION DOMAIN-CONTAINING PROTEIN 2-LIKE"/>
    <property type="match status" value="1"/>
</dbReference>
<dbReference type="AlphaFoldDB" id="A0AAV2S625"/>
<dbReference type="SUPFAM" id="SSF52540">
    <property type="entry name" value="P-loop containing nucleoside triphosphate hydrolases"/>
    <property type="match status" value="1"/>
</dbReference>
<sequence length="1034" mass="119160">MAPYNKKIDLEDYLYFIFWKILCCVAQRVIYKFFCWGSNKPEQKGIGEYLKNDLGMKARDFEKKFNKNFQNEIIKDPTGKSFDIPLLYAIIKCTFDFSTAEVDVVKVIKEINDIRSTHVHEIHNKFDRDHFQKMIETLKCKLNIVLEEGGKFYKQDNSLILSDKNEMENDIDKISKARILHPDIEKYQNDMEIQKKILDGNFEELRNNVSESSNLDPGSFILGSFSLKVRDVYTKLEIVHHDKASCASNKGHIHEVQYENLLTLKTHKGEMVQYVVIEGPSGAGKSALEKLIKAEWSDLHQDPPKIASVKNLDDFKIVLPVQCRNSNISTFPELLVSLMPQLSLLMSEEDLTHSILKTCAVHESHSINKTKKILVLVDGIDEWNSNSKRLLEEIIEKYVPLCGKNIKIVFTTRPEMLKDLENLLPKGAIWVHTRLIGVSVSRTIEFVTRLHEAMIEANESTQSTKKLAEYILFSLPRLGQHWRLPLNLTLLTVLWAKHPEKVNSITTSTRLFAEIDTLIIERLIKRLIARNFCKRNRGYDEYKKACLAFREELYQTCLKAHIQKVMIIPKDLVAHLAKKCEELQLPQHEMFGAFMSIEMEWTPNGYELSLAMCHKSMGEYFAANALFNTLSGKWNLINEYNQELNRLEHTLRVVNKETKKLIIRTYKKDHIQIENKTISGALIDLHEASNIVYDPKCHLNLLLHLAGVMKYRKMFAISSDQHHHFSKELIEILAVAGMSSHRLNRWLDLITEVDCDASIVEAIATKMQIKVLEISDGQVRAALCLLPHLNSLRQISLRFSANPRFLPMIEELLNSLALCNVEVWVQLQHDWQHTEQQSSDYLIQKIVEKRCKLTALRGSFSSAYSLSNSLMYLALHLRNDQQAQEIIPKLSILAQDHNLKQIRLHMKSLSVDPRAVSQPLPVLGEDEMSFVWLHVSEVTDDHITWLLDIVTKLMPQNGYSKICLPCCKLQLEGFCKVLAGLNELKILEGVDISSPHITAQHEKQLKQDAKYLAPRISLFRYDSDREIFGWQSVK</sequence>
<dbReference type="Gene3D" id="3.40.50.300">
    <property type="entry name" value="P-loop containing nucleotide triphosphate hydrolases"/>
    <property type="match status" value="1"/>
</dbReference>
<dbReference type="InterPro" id="IPR027417">
    <property type="entry name" value="P-loop_NTPase"/>
</dbReference>
<dbReference type="PROSITE" id="PS50837">
    <property type="entry name" value="NACHT"/>
    <property type="match status" value="1"/>
</dbReference>
<dbReference type="InterPro" id="IPR007111">
    <property type="entry name" value="NACHT_NTPase"/>
</dbReference>
<keyword evidence="1" id="KW-1133">Transmembrane helix</keyword>
<evidence type="ECO:0000259" key="2">
    <source>
        <dbReference type="PROSITE" id="PS50837"/>
    </source>
</evidence>
<dbReference type="PANTHER" id="PTHR46312">
    <property type="entry name" value="NACHT DOMAIN-CONTAINING PROTEIN"/>
    <property type="match status" value="1"/>
</dbReference>
<gene>
    <name evidence="3" type="ORF">MNOR_LOCUS32234</name>
</gene>
<feature type="domain" description="NACHT" evidence="2">
    <location>
        <begin position="273"/>
        <end position="414"/>
    </location>
</feature>
<keyword evidence="1" id="KW-0812">Transmembrane</keyword>
<organism evidence="3 4">
    <name type="scientific">Meganyctiphanes norvegica</name>
    <name type="common">Northern krill</name>
    <name type="synonym">Thysanopoda norvegica</name>
    <dbReference type="NCBI Taxonomy" id="48144"/>
    <lineage>
        <taxon>Eukaryota</taxon>
        <taxon>Metazoa</taxon>
        <taxon>Ecdysozoa</taxon>
        <taxon>Arthropoda</taxon>
        <taxon>Crustacea</taxon>
        <taxon>Multicrustacea</taxon>
        <taxon>Malacostraca</taxon>
        <taxon>Eumalacostraca</taxon>
        <taxon>Eucarida</taxon>
        <taxon>Euphausiacea</taxon>
        <taxon>Euphausiidae</taxon>
        <taxon>Meganyctiphanes</taxon>
    </lineage>
</organism>
<name>A0AAV2S625_MEGNR</name>
<proteinExistence type="predicted"/>
<accession>A0AAV2S625</accession>
<evidence type="ECO:0000256" key="1">
    <source>
        <dbReference type="SAM" id="Phobius"/>
    </source>
</evidence>
<protein>
    <recommendedName>
        <fullName evidence="2">NACHT domain-containing protein</fullName>
    </recommendedName>
</protein>
<comment type="caution">
    <text evidence="3">The sequence shown here is derived from an EMBL/GenBank/DDBJ whole genome shotgun (WGS) entry which is preliminary data.</text>
</comment>
<dbReference type="EMBL" id="CAXKWB010043360">
    <property type="protein sequence ID" value="CAL4159104.1"/>
    <property type="molecule type" value="Genomic_DNA"/>
</dbReference>
<keyword evidence="1" id="KW-0472">Membrane</keyword>
<feature type="transmembrane region" description="Helical" evidence="1">
    <location>
        <begin position="12"/>
        <end position="31"/>
    </location>
</feature>
<evidence type="ECO:0000313" key="3">
    <source>
        <dbReference type="EMBL" id="CAL4159104.1"/>
    </source>
</evidence>
<keyword evidence="4" id="KW-1185">Reference proteome</keyword>
<dbReference type="Pfam" id="PF05729">
    <property type="entry name" value="NACHT"/>
    <property type="match status" value="1"/>
</dbReference>
<evidence type="ECO:0000313" key="4">
    <source>
        <dbReference type="Proteomes" id="UP001497623"/>
    </source>
</evidence>
<dbReference type="Proteomes" id="UP001497623">
    <property type="component" value="Unassembled WGS sequence"/>
</dbReference>